<reference evidence="1" key="1">
    <citation type="submission" date="2014-09" db="EMBL/GenBank/DDBJ databases">
        <authorList>
            <person name="Magalhaes I.L.F."/>
            <person name="Oliveira U."/>
            <person name="Santos F.R."/>
            <person name="Vidigal T.H.D.A."/>
            <person name="Brescovit A.D."/>
            <person name="Santos A.J."/>
        </authorList>
    </citation>
    <scope>NUCLEOTIDE SEQUENCE</scope>
    <source>
        <tissue evidence="1">Shoot tissue taken approximately 20 cm above the soil surface</tissue>
    </source>
</reference>
<accession>A0A0A8Z494</accession>
<reference evidence="1" key="2">
    <citation type="journal article" date="2015" name="Data Brief">
        <title>Shoot transcriptome of the giant reed, Arundo donax.</title>
        <authorList>
            <person name="Barrero R.A."/>
            <person name="Guerrero F.D."/>
            <person name="Moolhuijzen P."/>
            <person name="Goolsby J.A."/>
            <person name="Tidwell J."/>
            <person name="Bellgard S.E."/>
            <person name="Bellgard M.I."/>
        </authorList>
    </citation>
    <scope>NUCLEOTIDE SEQUENCE</scope>
    <source>
        <tissue evidence="1">Shoot tissue taken approximately 20 cm above the soil surface</tissue>
    </source>
</reference>
<dbReference type="EMBL" id="GBRH01263691">
    <property type="protein sequence ID" value="JAD34204.1"/>
    <property type="molecule type" value="Transcribed_RNA"/>
</dbReference>
<evidence type="ECO:0000313" key="1">
    <source>
        <dbReference type="EMBL" id="JAD34204.1"/>
    </source>
</evidence>
<sequence length="30" mass="3404">MACCDKGFAFLYPCCGASLFFSHGKNREHY</sequence>
<organism evidence="1">
    <name type="scientific">Arundo donax</name>
    <name type="common">Giant reed</name>
    <name type="synonym">Donax arundinaceus</name>
    <dbReference type="NCBI Taxonomy" id="35708"/>
    <lineage>
        <taxon>Eukaryota</taxon>
        <taxon>Viridiplantae</taxon>
        <taxon>Streptophyta</taxon>
        <taxon>Embryophyta</taxon>
        <taxon>Tracheophyta</taxon>
        <taxon>Spermatophyta</taxon>
        <taxon>Magnoliopsida</taxon>
        <taxon>Liliopsida</taxon>
        <taxon>Poales</taxon>
        <taxon>Poaceae</taxon>
        <taxon>PACMAD clade</taxon>
        <taxon>Arundinoideae</taxon>
        <taxon>Arundineae</taxon>
        <taxon>Arundo</taxon>
    </lineage>
</organism>
<protein>
    <submittedName>
        <fullName evidence="1">Uncharacterized protein</fullName>
    </submittedName>
</protein>
<proteinExistence type="predicted"/>
<dbReference type="AlphaFoldDB" id="A0A0A8Z494"/>
<name>A0A0A8Z494_ARUDO</name>